<dbReference type="KEGG" id="sapo:SAPIO_CDS7619"/>
<evidence type="ECO:0000256" key="3">
    <source>
        <dbReference type="ARBA" id="ARBA00023125"/>
    </source>
</evidence>
<dbReference type="EMBL" id="JOWA01000110">
    <property type="protein sequence ID" value="KEZ41473.1"/>
    <property type="molecule type" value="Genomic_DNA"/>
</dbReference>
<evidence type="ECO:0000256" key="6">
    <source>
        <dbReference type="SAM" id="MobiDB-lite"/>
    </source>
</evidence>
<feature type="region of interest" description="Disordered" evidence="6">
    <location>
        <begin position="442"/>
        <end position="481"/>
    </location>
</feature>
<feature type="compositionally biased region" description="Polar residues" evidence="6">
    <location>
        <begin position="73"/>
        <end position="88"/>
    </location>
</feature>
<organism evidence="7 8">
    <name type="scientific">Pseudallescheria apiosperma</name>
    <name type="common">Scedosporium apiospermum</name>
    <dbReference type="NCBI Taxonomy" id="563466"/>
    <lineage>
        <taxon>Eukaryota</taxon>
        <taxon>Fungi</taxon>
        <taxon>Dikarya</taxon>
        <taxon>Ascomycota</taxon>
        <taxon>Pezizomycotina</taxon>
        <taxon>Sordariomycetes</taxon>
        <taxon>Hypocreomycetidae</taxon>
        <taxon>Microascales</taxon>
        <taxon>Microascaceae</taxon>
        <taxon>Scedosporium</taxon>
    </lineage>
</organism>
<keyword evidence="8" id="KW-1185">Reference proteome</keyword>
<feature type="compositionally biased region" description="Low complexity" evidence="6">
    <location>
        <begin position="9"/>
        <end position="26"/>
    </location>
</feature>
<evidence type="ECO:0000256" key="1">
    <source>
        <dbReference type="ARBA" id="ARBA00004123"/>
    </source>
</evidence>
<keyword evidence="5" id="KW-0539">Nucleus</keyword>
<sequence length="592" mass="64529">MNSPGVQPADAVSDAASVVVASTSASNRPRPKQRRLRAIRCDNIPGSCRNCEVYGEKCVITRNGAFFRRVQQGRPSQRSQNQESQVSAVDTAAEDAGATGMLGTLPLDQTAGRNMADSELNLQGVVTTEVGHSPIDAKFVGLSSPQVLARLAQQVFSHFSQMNVMDFFCPMMTFAEEFPLPMPIQRPLVAQEVADKCVQRMTPSKLSFEGGRLSTIHDDNCDAELPQTQSGGRFVFLSSFISLTKILSSISRSLFHRDVSRVNNDELVRRMAAADNDLLSWRDSLPEELQPDRELYALGDDVSETASAMLHCTYYNAIIIIHRASLVSTAERVHLMKTHENRRIAASDVVCISAARSLIRSVNHAVMECHNFRMLGLIHPYAINAVMALYIGIMQSPLRWSVPTDLALMRSIQPCFEQSRDPAAGSRFRSLMAWLTEAMERSEAAAQRRNHPERLTPMLQGQDQLTPPQRPTPSTQSMGTWPLIDQSTKMAAPDNFSSASAAATPSVALDLVGGSSSHQDSGDNWVVTPAPSHPSSTPSFLADAGNMGLPVDVSGLQLGDFFGDHSTAWNTQLWPLMGDGGASRDCGDPTIT</sequence>
<dbReference type="GO" id="GO:0005634">
    <property type="term" value="C:nucleus"/>
    <property type="evidence" value="ECO:0007669"/>
    <property type="project" value="UniProtKB-SubCell"/>
</dbReference>
<dbReference type="RefSeq" id="XP_016641272.1">
    <property type="nucleotide sequence ID" value="XM_016789445.1"/>
</dbReference>
<gene>
    <name evidence="7" type="ORF">SAPIO_CDS7619</name>
</gene>
<dbReference type="AlphaFoldDB" id="A0A084G2B1"/>
<dbReference type="Proteomes" id="UP000028545">
    <property type="component" value="Unassembled WGS sequence"/>
</dbReference>
<protein>
    <recommendedName>
        <fullName evidence="9">Zn(2)-C6 fungal-type domain-containing protein</fullName>
    </recommendedName>
</protein>
<keyword evidence="3" id="KW-0238">DNA-binding</keyword>
<reference evidence="7 8" key="1">
    <citation type="journal article" date="2014" name="Genome Announc.">
        <title>Draft genome sequence of the pathogenic fungus Scedosporium apiospermum.</title>
        <authorList>
            <person name="Vandeputte P."/>
            <person name="Ghamrawi S."/>
            <person name="Rechenmann M."/>
            <person name="Iltis A."/>
            <person name="Giraud S."/>
            <person name="Fleury M."/>
            <person name="Thornton C."/>
            <person name="Delhaes L."/>
            <person name="Meyer W."/>
            <person name="Papon N."/>
            <person name="Bouchara J.P."/>
        </authorList>
    </citation>
    <scope>NUCLEOTIDE SEQUENCE [LARGE SCALE GENOMIC DNA]</scope>
    <source>
        <strain evidence="7 8">IHEM 14462</strain>
    </source>
</reference>
<dbReference type="HOGENOM" id="CLU_460900_0_0_1"/>
<dbReference type="GO" id="GO:0000981">
    <property type="term" value="F:DNA-binding transcription factor activity, RNA polymerase II-specific"/>
    <property type="evidence" value="ECO:0007669"/>
    <property type="project" value="InterPro"/>
</dbReference>
<dbReference type="CDD" id="cd00067">
    <property type="entry name" value="GAL4"/>
    <property type="match status" value="1"/>
</dbReference>
<evidence type="ECO:0000313" key="7">
    <source>
        <dbReference type="EMBL" id="KEZ41473.1"/>
    </source>
</evidence>
<dbReference type="GeneID" id="27726691"/>
<evidence type="ECO:0000256" key="2">
    <source>
        <dbReference type="ARBA" id="ARBA00023015"/>
    </source>
</evidence>
<dbReference type="InterPro" id="IPR001138">
    <property type="entry name" value="Zn2Cys6_DnaBD"/>
</dbReference>
<dbReference type="InterPro" id="IPR050987">
    <property type="entry name" value="AtrR-like"/>
</dbReference>
<comment type="subcellular location">
    <subcellularLocation>
        <location evidence="1">Nucleus</location>
    </subcellularLocation>
</comment>
<dbReference type="GO" id="GO:0003677">
    <property type="term" value="F:DNA binding"/>
    <property type="evidence" value="ECO:0007669"/>
    <property type="project" value="UniProtKB-KW"/>
</dbReference>
<evidence type="ECO:0000313" key="8">
    <source>
        <dbReference type="Proteomes" id="UP000028545"/>
    </source>
</evidence>
<dbReference type="GO" id="GO:0008270">
    <property type="term" value="F:zinc ion binding"/>
    <property type="evidence" value="ECO:0007669"/>
    <property type="project" value="InterPro"/>
</dbReference>
<name>A0A084G2B1_PSEDA</name>
<comment type="caution">
    <text evidence="7">The sequence shown here is derived from an EMBL/GenBank/DDBJ whole genome shotgun (WGS) entry which is preliminary data.</text>
</comment>
<dbReference type="PANTHER" id="PTHR46910:SF37">
    <property type="entry name" value="ZN(II)2CYS6 TRANSCRIPTION FACTOR (EUROFUNG)"/>
    <property type="match status" value="1"/>
</dbReference>
<dbReference type="PANTHER" id="PTHR46910">
    <property type="entry name" value="TRANSCRIPTION FACTOR PDR1"/>
    <property type="match status" value="1"/>
</dbReference>
<dbReference type="OrthoDB" id="5104314at2759"/>
<evidence type="ECO:0008006" key="9">
    <source>
        <dbReference type="Google" id="ProtNLM"/>
    </source>
</evidence>
<dbReference type="CDD" id="cd12148">
    <property type="entry name" value="fungal_TF_MHR"/>
    <property type="match status" value="1"/>
</dbReference>
<keyword evidence="4" id="KW-0804">Transcription</keyword>
<feature type="region of interest" description="Disordered" evidence="6">
    <location>
        <begin position="71"/>
        <end position="105"/>
    </location>
</feature>
<feature type="region of interest" description="Disordered" evidence="6">
    <location>
        <begin position="1"/>
        <end position="34"/>
    </location>
</feature>
<dbReference type="VEuPathDB" id="FungiDB:SAPIO_CDS7619"/>
<evidence type="ECO:0000256" key="4">
    <source>
        <dbReference type="ARBA" id="ARBA00023163"/>
    </source>
</evidence>
<evidence type="ECO:0000256" key="5">
    <source>
        <dbReference type="ARBA" id="ARBA00023242"/>
    </source>
</evidence>
<proteinExistence type="predicted"/>
<keyword evidence="2" id="KW-0805">Transcription regulation</keyword>
<accession>A0A084G2B1</accession>